<keyword evidence="2" id="KW-0472">Membrane</keyword>
<name>A0A918XB84_9ACTN</name>
<reference evidence="3 4" key="1">
    <citation type="journal article" date="2014" name="Int. J. Syst. Evol. Microbiol.">
        <title>Complete genome sequence of Corynebacterium casei LMG S-19264T (=DSM 44701T), isolated from a smear-ripened cheese.</title>
        <authorList>
            <consortium name="US DOE Joint Genome Institute (JGI-PGF)"/>
            <person name="Walter F."/>
            <person name="Albersmeier A."/>
            <person name="Kalinowski J."/>
            <person name="Ruckert C."/>
        </authorList>
    </citation>
    <scope>NUCLEOTIDE SEQUENCE [LARGE SCALE GENOMIC DNA]</scope>
    <source>
        <strain evidence="3 4">KCTC 19473</strain>
    </source>
</reference>
<feature type="transmembrane region" description="Helical" evidence="2">
    <location>
        <begin position="23"/>
        <end position="44"/>
    </location>
</feature>
<proteinExistence type="predicted"/>
<dbReference type="Pfam" id="PF07098">
    <property type="entry name" value="DUF1360"/>
    <property type="match status" value="1"/>
</dbReference>
<accession>A0A918XB84</accession>
<organism evidence="3 4">
    <name type="scientific">Nocardiopsis kunsanensis</name>
    <dbReference type="NCBI Taxonomy" id="141693"/>
    <lineage>
        <taxon>Bacteria</taxon>
        <taxon>Bacillati</taxon>
        <taxon>Actinomycetota</taxon>
        <taxon>Actinomycetes</taxon>
        <taxon>Streptosporangiales</taxon>
        <taxon>Nocardiopsidaceae</taxon>
        <taxon>Nocardiopsis</taxon>
    </lineage>
</organism>
<comment type="caution">
    <text evidence="3">The sequence shown here is derived from an EMBL/GenBank/DDBJ whole genome shotgun (WGS) entry which is preliminary data.</text>
</comment>
<evidence type="ECO:0000256" key="2">
    <source>
        <dbReference type="SAM" id="Phobius"/>
    </source>
</evidence>
<dbReference type="EMBL" id="BMXL01000008">
    <property type="protein sequence ID" value="GHD24291.1"/>
    <property type="molecule type" value="Genomic_DNA"/>
</dbReference>
<dbReference type="AlphaFoldDB" id="A0A918XB84"/>
<sequence length="170" mass="18064">MAQVEETIRQEAEEYQGDSDQPLGGYALTAAAYLGLVGAGLLVVRRRRDAGPGSTVGPWDLALMSLATHKASRMVAKDPVTSPLRALFTRFRGVSAPAELAEEPRGEGGRRTVGELVACPFCLAQWAATGYAFGLVLAPRFTRSAGAVLSAVAVSDWLQLAYAKLQQAQE</sequence>
<feature type="compositionally biased region" description="Basic and acidic residues" evidence="1">
    <location>
        <begin position="1"/>
        <end position="12"/>
    </location>
</feature>
<dbReference type="Proteomes" id="UP000654947">
    <property type="component" value="Unassembled WGS sequence"/>
</dbReference>
<dbReference type="InterPro" id="IPR010773">
    <property type="entry name" value="Mycophage_PG1_Gp7"/>
</dbReference>
<protein>
    <recommendedName>
        <fullName evidence="5">DUF1360 domain-containing protein</fullName>
    </recommendedName>
</protein>
<keyword evidence="2" id="KW-1133">Transmembrane helix</keyword>
<evidence type="ECO:0000313" key="3">
    <source>
        <dbReference type="EMBL" id="GHD24291.1"/>
    </source>
</evidence>
<evidence type="ECO:0000256" key="1">
    <source>
        <dbReference type="SAM" id="MobiDB-lite"/>
    </source>
</evidence>
<feature type="region of interest" description="Disordered" evidence="1">
    <location>
        <begin position="1"/>
        <end position="20"/>
    </location>
</feature>
<gene>
    <name evidence="3" type="ORF">GCM10007147_20150</name>
</gene>
<evidence type="ECO:0000313" key="4">
    <source>
        <dbReference type="Proteomes" id="UP000654947"/>
    </source>
</evidence>
<keyword evidence="2" id="KW-0812">Transmembrane</keyword>
<dbReference type="RefSeq" id="WP_193517812.1">
    <property type="nucleotide sequence ID" value="NZ_BMXL01000008.1"/>
</dbReference>
<keyword evidence="4" id="KW-1185">Reference proteome</keyword>
<evidence type="ECO:0008006" key="5">
    <source>
        <dbReference type="Google" id="ProtNLM"/>
    </source>
</evidence>